<dbReference type="PANTHER" id="PTHR21240:SF28">
    <property type="entry name" value="ISO-OROTATE DECARBOXYLASE (EUROFUNG)"/>
    <property type="match status" value="1"/>
</dbReference>
<proteinExistence type="predicted"/>
<dbReference type="EMBL" id="CP042345">
    <property type="protein sequence ID" value="QEA16995.1"/>
    <property type="molecule type" value="Genomic_DNA"/>
</dbReference>
<keyword evidence="1" id="KW-0456">Lyase</keyword>
<evidence type="ECO:0000256" key="1">
    <source>
        <dbReference type="ARBA" id="ARBA00023239"/>
    </source>
</evidence>
<dbReference type="GO" id="GO:0019748">
    <property type="term" value="P:secondary metabolic process"/>
    <property type="evidence" value="ECO:0007669"/>
    <property type="project" value="TreeGrafter"/>
</dbReference>
<protein>
    <submittedName>
        <fullName evidence="3">Amidohydrolase family protein</fullName>
    </submittedName>
</protein>
<accession>A0A5B8S9G7</accession>
<dbReference type="InterPro" id="IPR006680">
    <property type="entry name" value="Amidohydro-rel"/>
</dbReference>
<gene>
    <name evidence="3" type="ORF">FRF71_13125</name>
</gene>
<dbReference type="RefSeq" id="WP_147091074.1">
    <property type="nucleotide sequence ID" value="NZ_BAABJD010000002.1"/>
</dbReference>
<dbReference type="Proteomes" id="UP000321172">
    <property type="component" value="Chromosome"/>
</dbReference>
<dbReference type="SUPFAM" id="SSF51556">
    <property type="entry name" value="Metallo-dependent hydrolases"/>
    <property type="match status" value="1"/>
</dbReference>
<evidence type="ECO:0000259" key="2">
    <source>
        <dbReference type="Pfam" id="PF04909"/>
    </source>
</evidence>
<dbReference type="GO" id="GO:0016787">
    <property type="term" value="F:hydrolase activity"/>
    <property type="evidence" value="ECO:0007669"/>
    <property type="project" value="UniProtKB-KW"/>
</dbReference>
<evidence type="ECO:0000313" key="4">
    <source>
        <dbReference type="Proteomes" id="UP000321172"/>
    </source>
</evidence>
<evidence type="ECO:0000313" key="3">
    <source>
        <dbReference type="EMBL" id="QEA16995.1"/>
    </source>
</evidence>
<keyword evidence="3" id="KW-0378">Hydrolase</keyword>
<dbReference type="OrthoDB" id="9799024at2"/>
<name>A0A5B8S9G7_9SPHN</name>
<dbReference type="GO" id="GO:0016831">
    <property type="term" value="F:carboxy-lyase activity"/>
    <property type="evidence" value="ECO:0007669"/>
    <property type="project" value="InterPro"/>
</dbReference>
<reference evidence="3 4" key="1">
    <citation type="journal article" date="2013" name="J. Microbiol. Biotechnol.">
        <title>Novosphingobium ginsenosidimutans sp. nov., with the ability to convert ginsenoside.</title>
        <authorList>
            <person name="Kim J.K."/>
            <person name="He D."/>
            <person name="Liu Q.M."/>
            <person name="Park H.Y."/>
            <person name="Jung M.S."/>
            <person name="Yoon M.H."/>
            <person name="Kim S.C."/>
            <person name="Im W.T."/>
        </authorList>
    </citation>
    <scope>NUCLEOTIDE SEQUENCE [LARGE SCALE GENOMIC DNA]</scope>
    <source>
        <strain evidence="3 4">FW-6</strain>
    </source>
</reference>
<dbReference type="InterPro" id="IPR032466">
    <property type="entry name" value="Metal_Hydrolase"/>
</dbReference>
<dbReference type="Gene3D" id="3.20.20.140">
    <property type="entry name" value="Metal-dependent hydrolases"/>
    <property type="match status" value="1"/>
</dbReference>
<feature type="domain" description="Amidohydrolase-related" evidence="2">
    <location>
        <begin position="146"/>
        <end position="404"/>
    </location>
</feature>
<dbReference type="AlphaFoldDB" id="A0A5B8S9G7"/>
<keyword evidence="4" id="KW-1185">Reference proteome</keyword>
<dbReference type="Pfam" id="PF04909">
    <property type="entry name" value="Amidohydro_2"/>
    <property type="match status" value="1"/>
</dbReference>
<dbReference type="GO" id="GO:0005737">
    <property type="term" value="C:cytoplasm"/>
    <property type="evidence" value="ECO:0007669"/>
    <property type="project" value="TreeGrafter"/>
</dbReference>
<sequence length="405" mass="45886">MATALNVQPTKVYSGPIFDCDSHIHERNYDFMREYLPAELHAQWLPARKVGPDGRFGLHIGDRMVENAEANAQGLVPPPGRLKEWLQAMKDGKSNVEGWSQPTEDMMAPAERLKKLDEFGVEGCILFVGEFVSTFGYYPQDVTGNAVLHAYNEYVNAEWGFAYENRIFTTGLLSLWDLDSSIAEAKWLVEKGVRVVCMPMGPAGGKSPADPYFDPVWKILDDAHVAVTFHVSEANFMHPLIREFGETPLQSRRTGQTAWQWMFCYSELPVQITLANIIYHNFFSRFPNIRIASVENGANWLPGFLEKMDKMRGMAKNGYWPCGQLAERPSKIFKRHCFAVAYPEDDVKGIVDRIGTAECILMGSDYPHAEGVPEPRDFYAEALTEVSDEDARAIMYDNGKRFMRL</sequence>
<organism evidence="3 4">
    <name type="scientific">Novosphingobium ginsenosidimutans</name>
    <dbReference type="NCBI Taxonomy" id="1176536"/>
    <lineage>
        <taxon>Bacteria</taxon>
        <taxon>Pseudomonadati</taxon>
        <taxon>Pseudomonadota</taxon>
        <taxon>Alphaproteobacteria</taxon>
        <taxon>Sphingomonadales</taxon>
        <taxon>Sphingomonadaceae</taxon>
        <taxon>Novosphingobium</taxon>
    </lineage>
</organism>
<dbReference type="KEGG" id="ngf:FRF71_13125"/>
<dbReference type="InterPro" id="IPR032465">
    <property type="entry name" value="ACMSD"/>
</dbReference>
<dbReference type="PANTHER" id="PTHR21240">
    <property type="entry name" value="2-AMINO-3-CARBOXYLMUCONATE-6-SEMIALDEHYDE DECARBOXYLASE"/>
    <property type="match status" value="1"/>
</dbReference>